<dbReference type="InterPro" id="IPR025724">
    <property type="entry name" value="GAG-pre-integrase_dom"/>
</dbReference>
<dbReference type="CDD" id="cd09272">
    <property type="entry name" value="RNase_HI_RT_Ty1"/>
    <property type="match status" value="1"/>
</dbReference>
<dbReference type="AlphaFoldDB" id="A0AAW2UV57"/>
<sequence length="585" mass="67050">MLRPQKPASMDDEDWEELQQRATGTIRLCLADEIMYHVMNLKSLACWLTTSGNRMQGKVLMEIVYMSRLIRIMDESQRIRVLENEIPNLSQIEKRFTAIQDEHMRDCPKLKKQANEKRDDSSKSRMWCRMTDCSDVICFSVSTNQETIRIVKGALTVMKGKITAGNIYKLLGSTVVSGVHSIDSCDDNTKLWHMRLDHLSERGMTKLHKRNLLHGVKSCKLDFCKFCVLGKQAKKCEVFAKFKLWKAEVENQIGRKIKYLRSDNGIEYIDSQFQKFFEEHGIQRHFSLRKTPQQNGVAERMNRSLTERARCLRLNARLPKSFWAEAVTMPCYLINRSPRASLGGKVAEEAYNLARDGQRRTNVKPPSKLGYEDMVSFALLVSGDESTTFHGAITSQEKKKWMGPMVEEMESLHKNQTWELVQLPNQQNDSLVVGYVDSDYAGDLDDRRSTTRYVFTLGGGPICWKSTVQFIVALSTTEAEYIAVAEAAKEVLWLSELSKELGVEQGGVQLHCNSQIAIYLAKNQVYHARTKHIDVRYHKIRELIASGEIILQKVHTSENAANMLTKPLTVDKFNHCWDLLNVYNC</sequence>
<evidence type="ECO:0000259" key="1">
    <source>
        <dbReference type="PROSITE" id="PS50994"/>
    </source>
</evidence>
<dbReference type="PROSITE" id="PS50994">
    <property type="entry name" value="INTEGRASE"/>
    <property type="match status" value="1"/>
</dbReference>
<dbReference type="InterPro" id="IPR036397">
    <property type="entry name" value="RNaseH_sf"/>
</dbReference>
<gene>
    <name evidence="2" type="ORF">Sradi_1333600</name>
</gene>
<reference evidence="2" key="1">
    <citation type="submission" date="2020-06" db="EMBL/GenBank/DDBJ databases">
        <authorList>
            <person name="Li T."/>
            <person name="Hu X."/>
            <person name="Zhang T."/>
            <person name="Song X."/>
            <person name="Zhang H."/>
            <person name="Dai N."/>
            <person name="Sheng W."/>
            <person name="Hou X."/>
            <person name="Wei L."/>
        </authorList>
    </citation>
    <scope>NUCLEOTIDE SEQUENCE</scope>
    <source>
        <strain evidence="2">G02</strain>
        <tissue evidence="2">Leaf</tissue>
    </source>
</reference>
<dbReference type="InterPro" id="IPR039537">
    <property type="entry name" value="Retrotran_Ty1/copia-like"/>
</dbReference>
<dbReference type="SUPFAM" id="SSF53098">
    <property type="entry name" value="Ribonuclease H-like"/>
    <property type="match status" value="1"/>
</dbReference>
<protein>
    <submittedName>
        <fullName evidence="2">Retrovirus-related Pol polyprotein from transposon TNT 1-94</fullName>
    </submittedName>
</protein>
<reference evidence="2" key="2">
    <citation type="journal article" date="2024" name="Plant">
        <title>Genomic evolution and insights into agronomic trait innovations of Sesamum species.</title>
        <authorList>
            <person name="Miao H."/>
            <person name="Wang L."/>
            <person name="Qu L."/>
            <person name="Liu H."/>
            <person name="Sun Y."/>
            <person name="Le M."/>
            <person name="Wang Q."/>
            <person name="Wei S."/>
            <person name="Zheng Y."/>
            <person name="Lin W."/>
            <person name="Duan Y."/>
            <person name="Cao H."/>
            <person name="Xiong S."/>
            <person name="Wang X."/>
            <person name="Wei L."/>
            <person name="Li C."/>
            <person name="Ma Q."/>
            <person name="Ju M."/>
            <person name="Zhao R."/>
            <person name="Li G."/>
            <person name="Mu C."/>
            <person name="Tian Q."/>
            <person name="Mei H."/>
            <person name="Zhang T."/>
            <person name="Gao T."/>
            <person name="Zhang H."/>
        </authorList>
    </citation>
    <scope>NUCLEOTIDE SEQUENCE</scope>
    <source>
        <strain evidence="2">G02</strain>
    </source>
</reference>
<dbReference type="GO" id="GO:0015074">
    <property type="term" value="P:DNA integration"/>
    <property type="evidence" value="ECO:0007669"/>
    <property type="project" value="InterPro"/>
</dbReference>
<comment type="caution">
    <text evidence="2">The sequence shown here is derived from an EMBL/GenBank/DDBJ whole genome shotgun (WGS) entry which is preliminary data.</text>
</comment>
<dbReference type="GO" id="GO:0003676">
    <property type="term" value="F:nucleic acid binding"/>
    <property type="evidence" value="ECO:0007669"/>
    <property type="project" value="InterPro"/>
</dbReference>
<dbReference type="EMBL" id="JACGWJ010000005">
    <property type="protein sequence ID" value="KAL0419201.1"/>
    <property type="molecule type" value="Genomic_DNA"/>
</dbReference>
<name>A0AAW2UV57_SESRA</name>
<dbReference type="InterPro" id="IPR001584">
    <property type="entry name" value="Integrase_cat-core"/>
</dbReference>
<dbReference type="InterPro" id="IPR012337">
    <property type="entry name" value="RNaseH-like_sf"/>
</dbReference>
<organism evidence="2">
    <name type="scientific">Sesamum radiatum</name>
    <name type="common">Black benniseed</name>
    <dbReference type="NCBI Taxonomy" id="300843"/>
    <lineage>
        <taxon>Eukaryota</taxon>
        <taxon>Viridiplantae</taxon>
        <taxon>Streptophyta</taxon>
        <taxon>Embryophyta</taxon>
        <taxon>Tracheophyta</taxon>
        <taxon>Spermatophyta</taxon>
        <taxon>Magnoliopsida</taxon>
        <taxon>eudicotyledons</taxon>
        <taxon>Gunneridae</taxon>
        <taxon>Pentapetalae</taxon>
        <taxon>asterids</taxon>
        <taxon>lamiids</taxon>
        <taxon>Lamiales</taxon>
        <taxon>Pedaliaceae</taxon>
        <taxon>Sesamum</taxon>
    </lineage>
</organism>
<feature type="domain" description="Integrase catalytic" evidence="1">
    <location>
        <begin position="182"/>
        <end position="355"/>
    </location>
</feature>
<accession>A0AAW2UV57</accession>
<dbReference type="PANTHER" id="PTHR42648">
    <property type="entry name" value="TRANSPOSASE, PUTATIVE-RELATED"/>
    <property type="match status" value="1"/>
</dbReference>
<evidence type="ECO:0000313" key="2">
    <source>
        <dbReference type="EMBL" id="KAL0419201.1"/>
    </source>
</evidence>
<dbReference type="Gene3D" id="3.30.420.10">
    <property type="entry name" value="Ribonuclease H-like superfamily/Ribonuclease H"/>
    <property type="match status" value="1"/>
</dbReference>
<dbReference type="Pfam" id="PF13976">
    <property type="entry name" value="gag_pre-integrs"/>
    <property type="match status" value="1"/>
</dbReference>
<proteinExistence type="predicted"/>
<dbReference type="PANTHER" id="PTHR42648:SF28">
    <property type="entry name" value="TRANSPOSON-ENCODED PROTEIN WITH RIBONUCLEASE H-LIKE AND RETROVIRUS ZINC FINGER-LIKE DOMAINS"/>
    <property type="match status" value="1"/>
</dbReference>